<evidence type="ECO:0000313" key="4">
    <source>
        <dbReference type="EMBL" id="GAH23418.1"/>
    </source>
</evidence>
<dbReference type="Pfam" id="PF00535">
    <property type="entry name" value="Glycos_transf_2"/>
    <property type="match status" value="1"/>
</dbReference>
<dbReference type="InterPro" id="IPR029044">
    <property type="entry name" value="Nucleotide-diphossugar_trans"/>
</dbReference>
<dbReference type="PANTHER" id="PTHR43630:SF1">
    <property type="entry name" value="POLY-BETA-1,6-N-ACETYL-D-GLUCOSAMINE SYNTHASE"/>
    <property type="match status" value="1"/>
</dbReference>
<dbReference type="Gene3D" id="3.90.550.10">
    <property type="entry name" value="Spore Coat Polysaccharide Biosynthesis Protein SpsA, Chain A"/>
    <property type="match status" value="1"/>
</dbReference>
<gene>
    <name evidence="4" type="ORF">S01H4_65178</name>
</gene>
<reference evidence="4" key="1">
    <citation type="journal article" date="2014" name="Front. Microbiol.">
        <title>High frequency of phylogenetically diverse reductive dehalogenase-homologous genes in deep subseafloor sedimentary metagenomes.</title>
        <authorList>
            <person name="Kawai M."/>
            <person name="Futagami T."/>
            <person name="Toyoda A."/>
            <person name="Takaki Y."/>
            <person name="Nishi S."/>
            <person name="Hori S."/>
            <person name="Arai W."/>
            <person name="Tsubouchi T."/>
            <person name="Morono Y."/>
            <person name="Uchiyama I."/>
            <person name="Ito T."/>
            <person name="Fujiyama A."/>
            <person name="Inagaki F."/>
            <person name="Takami H."/>
        </authorList>
    </citation>
    <scope>NUCLEOTIDE SEQUENCE</scope>
    <source>
        <strain evidence="4">Expedition CK06-06</strain>
    </source>
</reference>
<dbReference type="GO" id="GO:0016757">
    <property type="term" value="F:glycosyltransferase activity"/>
    <property type="evidence" value="ECO:0007669"/>
    <property type="project" value="UniProtKB-KW"/>
</dbReference>
<name>X1FRN5_9ZZZZ</name>
<evidence type="ECO:0000256" key="2">
    <source>
        <dbReference type="ARBA" id="ARBA00022679"/>
    </source>
</evidence>
<comment type="caution">
    <text evidence="4">The sequence shown here is derived from an EMBL/GenBank/DDBJ whole genome shotgun (WGS) entry which is preliminary data.</text>
</comment>
<feature type="non-terminal residue" evidence="4">
    <location>
        <position position="79"/>
    </location>
</feature>
<accession>X1FRN5</accession>
<keyword evidence="2" id="KW-0808">Transferase</keyword>
<dbReference type="AlphaFoldDB" id="X1FRN5"/>
<dbReference type="EMBL" id="BART01039787">
    <property type="protein sequence ID" value="GAH23418.1"/>
    <property type="molecule type" value="Genomic_DNA"/>
</dbReference>
<evidence type="ECO:0000259" key="3">
    <source>
        <dbReference type="Pfam" id="PF00535"/>
    </source>
</evidence>
<organism evidence="4">
    <name type="scientific">marine sediment metagenome</name>
    <dbReference type="NCBI Taxonomy" id="412755"/>
    <lineage>
        <taxon>unclassified sequences</taxon>
        <taxon>metagenomes</taxon>
        <taxon>ecological metagenomes</taxon>
    </lineage>
</organism>
<evidence type="ECO:0000256" key="1">
    <source>
        <dbReference type="ARBA" id="ARBA00022676"/>
    </source>
</evidence>
<keyword evidence="1" id="KW-0328">Glycosyltransferase</keyword>
<feature type="domain" description="Glycosyltransferase 2-like" evidence="3">
    <location>
        <begin position="10"/>
        <end position="77"/>
    </location>
</feature>
<dbReference type="SUPFAM" id="SSF53448">
    <property type="entry name" value="Nucleotide-diphospho-sugar transferases"/>
    <property type="match status" value="1"/>
</dbReference>
<protein>
    <recommendedName>
        <fullName evidence="3">Glycosyltransferase 2-like domain-containing protein</fullName>
    </recommendedName>
</protein>
<dbReference type="PANTHER" id="PTHR43630">
    <property type="entry name" value="POLY-BETA-1,6-N-ACETYL-D-GLUCOSAMINE SYNTHASE"/>
    <property type="match status" value="1"/>
</dbReference>
<sequence length="79" mass="8769">MIKNPFVVACIPAYKEEEYIGDVISNTMKYVDKVLVCDDGSRDETGYIAEKIGALVILHDQNLGYGAALQSLFNEAKRL</sequence>
<dbReference type="InterPro" id="IPR001173">
    <property type="entry name" value="Glyco_trans_2-like"/>
</dbReference>
<proteinExistence type="predicted"/>